<dbReference type="InterPro" id="IPR039657">
    <property type="entry name" value="Dimethylallyltransferase"/>
</dbReference>
<dbReference type="PIRSF" id="PIRSF039110">
    <property type="entry name" value="IPP_transferase"/>
    <property type="match status" value="1"/>
</dbReference>
<name>A0A167Y8W3_9EURO</name>
<keyword evidence="5" id="KW-0963">Cytoplasm</keyword>
<comment type="function">
    <text evidence="5">Catalyzes the transfer of a dimethylallyl group onto the adenine at position 37.</text>
</comment>
<dbReference type="Gene3D" id="1.10.20.140">
    <property type="match status" value="1"/>
</dbReference>
<evidence type="ECO:0000256" key="8">
    <source>
        <dbReference type="SAM" id="MobiDB-lite"/>
    </source>
</evidence>
<dbReference type="Proteomes" id="UP000242877">
    <property type="component" value="Unassembled WGS sequence"/>
</dbReference>
<keyword evidence="3 5" id="KW-0547">Nucleotide-binding</keyword>
<feature type="region of interest" description="Disordered" evidence="8">
    <location>
        <begin position="129"/>
        <end position="148"/>
    </location>
</feature>
<keyword evidence="4 5" id="KW-0067">ATP-binding</keyword>
<dbReference type="SUPFAM" id="SSF57667">
    <property type="entry name" value="beta-beta-alpha zinc fingers"/>
    <property type="match status" value="1"/>
</dbReference>
<dbReference type="GO" id="GO:0005739">
    <property type="term" value="C:mitochondrion"/>
    <property type="evidence" value="ECO:0007669"/>
    <property type="project" value="TreeGrafter"/>
</dbReference>
<dbReference type="AlphaFoldDB" id="A0A167Y8W3"/>
<evidence type="ECO:0000256" key="4">
    <source>
        <dbReference type="ARBA" id="ARBA00022840"/>
    </source>
</evidence>
<feature type="compositionally biased region" description="Basic and acidic residues" evidence="8">
    <location>
        <begin position="138"/>
        <end position="148"/>
    </location>
</feature>
<evidence type="ECO:0000256" key="2">
    <source>
        <dbReference type="ARBA" id="ARBA00022679"/>
    </source>
</evidence>
<dbReference type="GO" id="GO:0052381">
    <property type="term" value="F:tRNA dimethylallyltransferase activity"/>
    <property type="evidence" value="ECO:0007669"/>
    <property type="project" value="UniProtKB-UniRule"/>
</dbReference>
<dbReference type="Pfam" id="PF01715">
    <property type="entry name" value="IPPT"/>
    <property type="match status" value="1"/>
</dbReference>
<dbReference type="InterPro" id="IPR027417">
    <property type="entry name" value="P-loop_NTPase"/>
</dbReference>
<accession>A0A167Y8W3</accession>
<dbReference type="HAMAP" id="MF_00185">
    <property type="entry name" value="IPP_trans"/>
    <property type="match status" value="1"/>
</dbReference>
<dbReference type="NCBIfam" id="TIGR00174">
    <property type="entry name" value="miaA"/>
    <property type="match status" value="1"/>
</dbReference>
<comment type="caution">
    <text evidence="9">The sequence shown here is derived from an EMBL/GenBank/DDBJ whole genome shotgun (WGS) entry which is preliminary data.</text>
</comment>
<dbReference type="SUPFAM" id="SSF52540">
    <property type="entry name" value="P-loop containing nucleoside triphosphate hydrolases"/>
    <property type="match status" value="2"/>
</dbReference>
<keyword evidence="10" id="KW-1185">Reference proteome</keyword>
<gene>
    <name evidence="9" type="ORF">AAP_03640</name>
</gene>
<dbReference type="PANTHER" id="PTHR11088">
    <property type="entry name" value="TRNA DIMETHYLALLYLTRANSFERASE"/>
    <property type="match status" value="1"/>
</dbReference>
<evidence type="ECO:0000256" key="1">
    <source>
        <dbReference type="ARBA" id="ARBA00005842"/>
    </source>
</evidence>
<dbReference type="VEuPathDB" id="FungiDB:AAP_03640"/>
<protein>
    <recommendedName>
        <fullName evidence="5 6">tRNA dimethylallyltransferase</fullName>
        <ecNumber evidence="5 6">2.5.1.75</ecNumber>
    </recommendedName>
</protein>
<dbReference type="InterPro" id="IPR036236">
    <property type="entry name" value="Znf_C2H2_sf"/>
</dbReference>
<keyword evidence="2 5" id="KW-0808">Transferase</keyword>
<evidence type="ECO:0000313" key="9">
    <source>
        <dbReference type="EMBL" id="KZZ90999.1"/>
    </source>
</evidence>
<dbReference type="InterPro" id="IPR030666">
    <property type="entry name" value="IPP_transferase_euk"/>
</dbReference>
<evidence type="ECO:0000256" key="7">
    <source>
        <dbReference type="RuleBase" id="RU003785"/>
    </source>
</evidence>
<comment type="catalytic activity">
    <reaction evidence="5 6">
        <text>adenosine(37) in tRNA + dimethylallyl diphosphate = N(6)-dimethylallyladenosine(37) in tRNA + diphosphate</text>
        <dbReference type="Rhea" id="RHEA:26482"/>
        <dbReference type="Rhea" id="RHEA-COMP:10162"/>
        <dbReference type="Rhea" id="RHEA-COMP:10375"/>
        <dbReference type="ChEBI" id="CHEBI:33019"/>
        <dbReference type="ChEBI" id="CHEBI:57623"/>
        <dbReference type="ChEBI" id="CHEBI:74411"/>
        <dbReference type="ChEBI" id="CHEBI:74415"/>
        <dbReference type="EC" id="2.5.1.75"/>
    </reaction>
</comment>
<evidence type="ECO:0000313" key="10">
    <source>
        <dbReference type="Proteomes" id="UP000242877"/>
    </source>
</evidence>
<comment type="similarity">
    <text evidence="1 5 7">Belongs to the IPP transferase family.</text>
</comment>
<sequence length="477" mass="54261">MLPLVRSTRALMEPLIAVIGSTGTGKSQLAVDLASRFNGEVINADAMQTYRGLPITTNQVQPHEMNGIPHHLIAINSIEQEPWQVGVFRRECLKTIREIRSRGKLPVLVGGTHYYTQAVLFNEPLVDSRAEEDAEAAQPKEGDRPTDAAEQERFEILDRSPAEILERLREVDPVMASRWHPNEDRKIRRSLEIYLQTGRRASEIYDEQRRLKQVAQQNTEDAIGNLRFPTVIFWVHSAADVLKKRLDNRVDAMEERGMITEAESLFNYLQEKREQGIDVDRTRGVWVSIGFKELEPYFEAIREGGHDEQYLKRLKQTCLEAVKSSTRKYAKQQIKWIRGKLWNGLVAAGSEDRLFVVDTTNPSNWDHDALGPAEKVTTAFLNGKTLMNPLKVSAFAKETLQPLWDTKSAVSSNDPVQNVTCDICRVTVLSGPQWLGHVQSARHRRCVKLAEKRAEMYRNNPHYRAAKEARARSSSPS</sequence>
<reference evidence="9 10" key="1">
    <citation type="journal article" date="2016" name="Genome Biol. Evol.">
        <title>Divergent and convergent evolution of fungal pathogenicity.</title>
        <authorList>
            <person name="Shang Y."/>
            <person name="Xiao G."/>
            <person name="Zheng P."/>
            <person name="Cen K."/>
            <person name="Zhan S."/>
            <person name="Wang C."/>
        </authorList>
    </citation>
    <scope>NUCLEOTIDE SEQUENCE [LARGE SCALE GENOMIC DNA]</scope>
    <source>
        <strain evidence="9 10">ARSEF 7405</strain>
    </source>
</reference>
<dbReference type="Gene3D" id="3.40.50.300">
    <property type="entry name" value="P-loop containing nucleotide triphosphate hydrolases"/>
    <property type="match status" value="1"/>
</dbReference>
<evidence type="ECO:0000256" key="5">
    <source>
        <dbReference type="PIRNR" id="PIRNR039110"/>
    </source>
</evidence>
<evidence type="ECO:0000256" key="3">
    <source>
        <dbReference type="ARBA" id="ARBA00022741"/>
    </source>
</evidence>
<proteinExistence type="inferred from homology"/>
<dbReference type="GO" id="GO:0005524">
    <property type="term" value="F:ATP binding"/>
    <property type="evidence" value="ECO:0007669"/>
    <property type="project" value="UniProtKB-UniRule"/>
</dbReference>
<dbReference type="GO" id="GO:0006400">
    <property type="term" value="P:tRNA modification"/>
    <property type="evidence" value="ECO:0007669"/>
    <property type="project" value="TreeGrafter"/>
</dbReference>
<dbReference type="EC" id="2.5.1.75" evidence="5 6"/>
<dbReference type="OrthoDB" id="775260at2759"/>
<evidence type="ECO:0000256" key="6">
    <source>
        <dbReference type="RuleBase" id="RU003783"/>
    </source>
</evidence>
<dbReference type="InterPro" id="IPR018022">
    <property type="entry name" value="IPT"/>
</dbReference>
<dbReference type="EMBL" id="AZGZ01000015">
    <property type="protein sequence ID" value="KZZ90999.1"/>
    <property type="molecule type" value="Genomic_DNA"/>
</dbReference>
<feature type="region of interest" description="Disordered" evidence="8">
    <location>
        <begin position="458"/>
        <end position="477"/>
    </location>
</feature>
<organism evidence="9 10">
    <name type="scientific">Ascosphaera apis ARSEF 7405</name>
    <dbReference type="NCBI Taxonomy" id="392613"/>
    <lineage>
        <taxon>Eukaryota</taxon>
        <taxon>Fungi</taxon>
        <taxon>Dikarya</taxon>
        <taxon>Ascomycota</taxon>
        <taxon>Pezizomycotina</taxon>
        <taxon>Eurotiomycetes</taxon>
        <taxon>Eurotiomycetidae</taxon>
        <taxon>Onygenales</taxon>
        <taxon>Ascosphaeraceae</taxon>
        <taxon>Ascosphaera</taxon>
    </lineage>
</organism>
<keyword evidence="5 6" id="KW-0819">tRNA processing</keyword>
<dbReference type="PANTHER" id="PTHR11088:SF89">
    <property type="entry name" value="TRNA DIMETHYLALLYLTRANSFERASE"/>
    <property type="match status" value="1"/>
</dbReference>